<feature type="domain" description="C-type lectin" evidence="2">
    <location>
        <begin position="72"/>
        <end position="200"/>
    </location>
</feature>
<dbReference type="InterPro" id="IPR016186">
    <property type="entry name" value="C-type_lectin-like/link_sf"/>
</dbReference>
<proteinExistence type="predicted"/>
<feature type="non-terminal residue" evidence="3">
    <location>
        <position position="207"/>
    </location>
</feature>
<dbReference type="InterPro" id="IPR001304">
    <property type="entry name" value="C-type_lectin-like"/>
</dbReference>
<dbReference type="InterPro" id="IPR016187">
    <property type="entry name" value="CTDL_fold"/>
</dbReference>
<evidence type="ECO:0000256" key="1">
    <source>
        <dbReference type="SAM" id="SignalP"/>
    </source>
</evidence>
<feature type="chain" id="PRO_5029887322" evidence="1">
    <location>
        <begin position="21"/>
        <end position="207"/>
    </location>
</feature>
<dbReference type="Proteomes" id="UP000525565">
    <property type="component" value="Unassembled WGS sequence"/>
</dbReference>
<protein>
    <submittedName>
        <fullName evidence="3">PGCA protein</fullName>
    </submittedName>
</protein>
<dbReference type="SMART" id="SM00034">
    <property type="entry name" value="CLECT"/>
    <property type="match status" value="1"/>
</dbReference>
<name>A0A7K7LAQ3_9AVES</name>
<organism evidence="3 4">
    <name type="scientific">Asarcornis scutulata</name>
    <dbReference type="NCBI Taxonomy" id="75869"/>
    <lineage>
        <taxon>Eukaryota</taxon>
        <taxon>Metazoa</taxon>
        <taxon>Chordata</taxon>
        <taxon>Craniata</taxon>
        <taxon>Vertebrata</taxon>
        <taxon>Euteleostomi</taxon>
        <taxon>Archelosauria</taxon>
        <taxon>Archosauria</taxon>
        <taxon>Dinosauria</taxon>
        <taxon>Saurischia</taxon>
        <taxon>Theropoda</taxon>
        <taxon>Coelurosauria</taxon>
        <taxon>Aves</taxon>
        <taxon>Neognathae</taxon>
        <taxon>Galloanserae</taxon>
        <taxon>Anseriformes</taxon>
        <taxon>Anatidae</taxon>
        <taxon>Anatinae</taxon>
        <taxon>Asarcornis</taxon>
    </lineage>
</organism>
<keyword evidence="4" id="KW-1185">Reference proteome</keyword>
<comment type="caution">
    <text evidence="3">The sequence shown here is derived from an EMBL/GenBank/DDBJ whole genome shotgun (WGS) entry which is preliminary data.</text>
</comment>
<dbReference type="AlphaFoldDB" id="A0A7K7LAQ3"/>
<keyword evidence="1" id="KW-0732">Signal</keyword>
<evidence type="ECO:0000259" key="2">
    <source>
        <dbReference type="PROSITE" id="PS50041"/>
    </source>
</evidence>
<dbReference type="Pfam" id="PF00059">
    <property type="entry name" value="Lectin_C"/>
    <property type="match status" value="1"/>
</dbReference>
<evidence type="ECO:0000313" key="3">
    <source>
        <dbReference type="EMBL" id="NWZ28021.1"/>
    </source>
</evidence>
<dbReference type="SUPFAM" id="SSF56436">
    <property type="entry name" value="C-type lectin-like"/>
    <property type="match status" value="1"/>
</dbReference>
<dbReference type="CDD" id="cd00037">
    <property type="entry name" value="CLECT"/>
    <property type="match status" value="1"/>
</dbReference>
<evidence type="ECO:0000313" key="4">
    <source>
        <dbReference type="Proteomes" id="UP000525565"/>
    </source>
</evidence>
<feature type="signal peptide" evidence="1">
    <location>
        <begin position="1"/>
        <end position="20"/>
    </location>
</feature>
<accession>A0A7K7LAQ3</accession>
<dbReference type="PROSITE" id="PS50041">
    <property type="entry name" value="C_TYPE_LECTIN_2"/>
    <property type="match status" value="1"/>
</dbReference>
<feature type="non-terminal residue" evidence="3">
    <location>
        <position position="1"/>
    </location>
</feature>
<dbReference type="EMBL" id="VZSO01000290">
    <property type="protein sequence ID" value="NWZ28021.1"/>
    <property type="molecule type" value="Genomic_DNA"/>
</dbReference>
<sequence>MFYQFFFLLFGALILSVSEGEFDNTIAEHHNNLPKISDRHNPAHNVIPNPSLPGSSAKVICKNPCQKGWISYKGRCYKLIQERMTWNKAEETCLIERAGSHLTSITSEEENEFLRRLSQGQKETQLWTGGTYQKASGSLLKWSDGSLTTFIQRPLSSIFSSVRRLINNLFNIKFCLSLSIGGQGEWDGANCGKKLPFICVYKPNLKQ</sequence>
<dbReference type="PANTHER" id="PTHR22803">
    <property type="entry name" value="MANNOSE, PHOSPHOLIPASE, LECTIN RECEPTOR RELATED"/>
    <property type="match status" value="1"/>
</dbReference>
<reference evidence="3 4" key="1">
    <citation type="submission" date="2019-09" db="EMBL/GenBank/DDBJ databases">
        <title>Bird 10,000 Genomes (B10K) Project - Family phase.</title>
        <authorList>
            <person name="Zhang G."/>
        </authorList>
    </citation>
    <scope>NUCLEOTIDE SEQUENCE [LARGE SCALE GENOMIC DNA]</scope>
    <source>
        <strain evidence="3">OUT-0051</strain>
        <tissue evidence="3">Kidney</tissue>
    </source>
</reference>
<dbReference type="InterPro" id="IPR050111">
    <property type="entry name" value="C-type_lectin/snaclec_domain"/>
</dbReference>
<dbReference type="Gene3D" id="3.10.100.10">
    <property type="entry name" value="Mannose-Binding Protein A, subunit A"/>
    <property type="match status" value="1"/>
</dbReference>
<gene>
    <name evidence="3" type="primary">Acan_1</name>
    <name evidence="3" type="ORF">ASASCU_R13135</name>
</gene>